<reference evidence="1 2" key="1">
    <citation type="submission" date="2018-11" db="EMBL/GenBank/DDBJ databases">
        <title>Genome sequence of strain 7197.</title>
        <authorList>
            <person name="Gao J."/>
            <person name="Sun J."/>
        </authorList>
    </citation>
    <scope>NUCLEOTIDE SEQUENCE [LARGE SCALE GENOMIC DNA]</scope>
    <source>
        <strain evidence="1 2">7197</strain>
    </source>
</reference>
<dbReference type="RefSeq" id="WP_148091490.1">
    <property type="nucleotide sequence ID" value="NZ_RQPI01000003.1"/>
</dbReference>
<accession>A0A3N9Q0N5</accession>
<dbReference type="Proteomes" id="UP000282529">
    <property type="component" value="Unassembled WGS sequence"/>
</dbReference>
<dbReference type="EMBL" id="RQPI01000003">
    <property type="protein sequence ID" value="RQW12252.1"/>
    <property type="molecule type" value="Genomic_DNA"/>
</dbReference>
<gene>
    <name evidence="1" type="ORF">EH198_07810</name>
</gene>
<comment type="caution">
    <text evidence="1">The sequence shown here is derived from an EMBL/GenBank/DDBJ whole genome shotgun (WGS) entry which is preliminary data.</text>
</comment>
<evidence type="ECO:0000313" key="1">
    <source>
        <dbReference type="EMBL" id="RQW12252.1"/>
    </source>
</evidence>
<name>A0A3N9Q0N5_9BACL</name>
<evidence type="ECO:0000313" key="2">
    <source>
        <dbReference type="Proteomes" id="UP000282529"/>
    </source>
</evidence>
<keyword evidence="2" id="KW-1185">Reference proteome</keyword>
<organism evidence="1 2">
    <name type="scientific">Paenibacillus rhizophilus</name>
    <dbReference type="NCBI Taxonomy" id="1850366"/>
    <lineage>
        <taxon>Bacteria</taxon>
        <taxon>Bacillati</taxon>
        <taxon>Bacillota</taxon>
        <taxon>Bacilli</taxon>
        <taxon>Bacillales</taxon>
        <taxon>Paenibacillaceae</taxon>
        <taxon>Paenibacillus</taxon>
    </lineage>
</organism>
<protein>
    <submittedName>
        <fullName evidence="1">Uncharacterized protein</fullName>
    </submittedName>
</protein>
<proteinExistence type="predicted"/>
<dbReference type="AlphaFoldDB" id="A0A3N9Q0N5"/>
<sequence>MNNIEVNSMKNKQGAIRMGLEEFYQCLSAEDQNMYSEIANFATQLGYKTKKAKTQAINYVFNSNKTKKHIMKFSIEKGKPILKMKFYASTDYSYLFHESVRVVIEEHNYKYTGCYNCGKCKDNLEGYEYTYSDGRKYFRCGGELISIQRITLNDIPEIVNLLNTQHQYYLSKAAD</sequence>
<dbReference type="OrthoDB" id="1909639at2"/>